<dbReference type="AlphaFoldDB" id="A0A918P909"/>
<dbReference type="Proteomes" id="UP000648075">
    <property type="component" value="Unassembled WGS sequence"/>
</dbReference>
<dbReference type="RefSeq" id="WP_189619232.1">
    <property type="nucleotide sequence ID" value="NZ_BMZA01000001.1"/>
</dbReference>
<evidence type="ECO:0000313" key="1">
    <source>
        <dbReference type="EMBL" id="GGY90927.1"/>
    </source>
</evidence>
<comment type="caution">
    <text evidence="1">The sequence shown here is derived from an EMBL/GenBank/DDBJ whole genome shotgun (WGS) entry which is preliminary data.</text>
</comment>
<dbReference type="EMBL" id="BMZA01000001">
    <property type="protein sequence ID" value="GGY90927.1"/>
    <property type="molecule type" value="Genomic_DNA"/>
</dbReference>
<organism evidence="1 2">
    <name type="scientific">Novosphingobium colocasiae</name>
    <dbReference type="NCBI Taxonomy" id="1256513"/>
    <lineage>
        <taxon>Bacteria</taxon>
        <taxon>Pseudomonadati</taxon>
        <taxon>Pseudomonadota</taxon>
        <taxon>Alphaproteobacteria</taxon>
        <taxon>Sphingomonadales</taxon>
        <taxon>Sphingomonadaceae</taxon>
        <taxon>Novosphingobium</taxon>
    </lineage>
</organism>
<gene>
    <name evidence="1" type="ORF">GCM10011614_02010</name>
</gene>
<accession>A0A918P909</accession>
<reference evidence="1" key="1">
    <citation type="journal article" date="2014" name="Int. J. Syst. Evol. Microbiol.">
        <title>Complete genome sequence of Corynebacterium casei LMG S-19264T (=DSM 44701T), isolated from a smear-ripened cheese.</title>
        <authorList>
            <consortium name="US DOE Joint Genome Institute (JGI-PGF)"/>
            <person name="Walter F."/>
            <person name="Albersmeier A."/>
            <person name="Kalinowski J."/>
            <person name="Ruckert C."/>
        </authorList>
    </citation>
    <scope>NUCLEOTIDE SEQUENCE</scope>
    <source>
        <strain evidence="1">KCTC 32255</strain>
    </source>
</reference>
<name>A0A918P909_9SPHN</name>
<protein>
    <submittedName>
        <fullName evidence="1">Uncharacterized protein</fullName>
    </submittedName>
</protein>
<reference evidence="1" key="2">
    <citation type="submission" date="2020-09" db="EMBL/GenBank/DDBJ databases">
        <authorList>
            <person name="Sun Q."/>
            <person name="Kim S."/>
        </authorList>
    </citation>
    <scope>NUCLEOTIDE SEQUENCE</scope>
    <source>
        <strain evidence="1">KCTC 32255</strain>
    </source>
</reference>
<proteinExistence type="predicted"/>
<sequence length="78" mass="8810">MDKDMARILANGGTTASRDLMRLHDIVKHHLPEDIDLRQGIASAIAEVGQHIIQPAFDAWPELQEEFELRLDKYGVTT</sequence>
<keyword evidence="2" id="KW-1185">Reference proteome</keyword>
<evidence type="ECO:0000313" key="2">
    <source>
        <dbReference type="Proteomes" id="UP000648075"/>
    </source>
</evidence>